<evidence type="ECO:0000256" key="7">
    <source>
        <dbReference type="RuleBase" id="RU000480"/>
    </source>
</evidence>
<dbReference type="EC" id="2.6.1.1" evidence="7"/>
<dbReference type="InterPro" id="IPR015424">
    <property type="entry name" value="PyrdxlP-dep_Trfase"/>
</dbReference>
<evidence type="ECO:0000256" key="4">
    <source>
        <dbReference type="ARBA" id="ARBA00022576"/>
    </source>
</evidence>
<evidence type="ECO:0000259" key="8">
    <source>
        <dbReference type="Pfam" id="PF00155"/>
    </source>
</evidence>
<proteinExistence type="inferred from homology"/>
<dbReference type="FunFam" id="3.90.1150.10:FF:000001">
    <property type="entry name" value="Aspartate aminotransferase"/>
    <property type="match status" value="1"/>
</dbReference>
<organism evidence="9 10">
    <name type="scientific">Pinctada imbricata</name>
    <name type="common">Atlantic pearl-oyster</name>
    <name type="synonym">Pinctada martensii</name>
    <dbReference type="NCBI Taxonomy" id="66713"/>
    <lineage>
        <taxon>Eukaryota</taxon>
        <taxon>Metazoa</taxon>
        <taxon>Spiralia</taxon>
        <taxon>Lophotrochozoa</taxon>
        <taxon>Mollusca</taxon>
        <taxon>Bivalvia</taxon>
        <taxon>Autobranchia</taxon>
        <taxon>Pteriomorphia</taxon>
        <taxon>Pterioida</taxon>
        <taxon>Pterioidea</taxon>
        <taxon>Pteriidae</taxon>
        <taxon>Pinctada</taxon>
    </lineage>
</organism>
<dbReference type="InterPro" id="IPR004838">
    <property type="entry name" value="NHTrfase_class1_PyrdxlP-BS"/>
</dbReference>
<keyword evidence="6" id="KW-0663">Pyridoxal phosphate</keyword>
<dbReference type="GO" id="GO:0004069">
    <property type="term" value="F:L-aspartate:2-oxoglutarate aminotransferase activity"/>
    <property type="evidence" value="ECO:0007669"/>
    <property type="project" value="UniProtKB-EC"/>
</dbReference>
<dbReference type="Gene3D" id="3.90.1150.10">
    <property type="entry name" value="Aspartate Aminotransferase, domain 1"/>
    <property type="match status" value="1"/>
</dbReference>
<dbReference type="PANTHER" id="PTHR11879:SF55">
    <property type="entry name" value="GLUTAMATE OXALOACETATE TRANSAMINASE 1, ISOFORM B"/>
    <property type="match status" value="1"/>
</dbReference>
<comment type="catalytic activity">
    <reaction evidence="7">
        <text>L-aspartate + 2-oxoglutarate = oxaloacetate + L-glutamate</text>
        <dbReference type="Rhea" id="RHEA:21824"/>
        <dbReference type="ChEBI" id="CHEBI:16452"/>
        <dbReference type="ChEBI" id="CHEBI:16810"/>
        <dbReference type="ChEBI" id="CHEBI:29985"/>
        <dbReference type="ChEBI" id="CHEBI:29991"/>
        <dbReference type="EC" id="2.6.1.1"/>
    </reaction>
</comment>
<gene>
    <name evidence="9" type="ORF">FSP39_001587</name>
</gene>
<dbReference type="PROSITE" id="PS00105">
    <property type="entry name" value="AA_TRANSFER_CLASS_1"/>
    <property type="match status" value="1"/>
</dbReference>
<dbReference type="InterPro" id="IPR015422">
    <property type="entry name" value="PyrdxlP-dep_Trfase_small"/>
</dbReference>
<comment type="caution">
    <text evidence="9">The sequence shown here is derived from an EMBL/GenBank/DDBJ whole genome shotgun (WGS) entry which is preliminary data.</text>
</comment>
<dbReference type="InterPro" id="IPR004839">
    <property type="entry name" value="Aminotransferase_I/II_large"/>
</dbReference>
<dbReference type="InterPro" id="IPR000796">
    <property type="entry name" value="Asp_trans"/>
</dbReference>
<dbReference type="Proteomes" id="UP001186944">
    <property type="component" value="Unassembled WGS sequence"/>
</dbReference>
<evidence type="ECO:0000256" key="5">
    <source>
        <dbReference type="ARBA" id="ARBA00022679"/>
    </source>
</evidence>
<name>A0AA89BXU1_PINIB</name>
<dbReference type="FunFam" id="3.40.640.10:FF:000066">
    <property type="entry name" value="Aspartate aminotransferase"/>
    <property type="match status" value="1"/>
</dbReference>
<dbReference type="Pfam" id="PF00155">
    <property type="entry name" value="Aminotran_1_2"/>
    <property type="match status" value="1"/>
</dbReference>
<evidence type="ECO:0000313" key="10">
    <source>
        <dbReference type="Proteomes" id="UP001186944"/>
    </source>
</evidence>
<dbReference type="PANTHER" id="PTHR11879">
    <property type="entry name" value="ASPARTATE AMINOTRANSFERASE"/>
    <property type="match status" value="1"/>
</dbReference>
<evidence type="ECO:0000256" key="1">
    <source>
        <dbReference type="ARBA" id="ARBA00001933"/>
    </source>
</evidence>
<keyword evidence="10" id="KW-1185">Reference proteome</keyword>
<sequence>MQQQACSQDDKSSFFGDIEMAPPIEVFNLTRQYNEDPNSKKYNLGVGAYRTNDGKPWVLPVVRTVEAQMATDETLNHEYLPVAGMPDFRKEAIKLLLGENCSAIVENRVEGVQAIGGTGAIRVCANFCKKILNFDNMYTSNPTWGNHMGIFKACGFSNVKQYRYWNAETRSIDFEGMIEDLGAAPDKTVVILHGCCHNPTGVNPNKDQWRQIIDLVIEKKFMVLLDEAYQGFATGDLDADGWTARYLVERGLEFFVSQSFSKNFGLYNERIGNLVIVCANSDVKVKVRSQMEMIVRTTWSNSPNHGARIVATVLNNAATLDEWKNNVKEMATRIILMRKMLKEKLSALGTPGSWDHITNQTGMFSFTGLNPSQVDVLTKKYHIYLLKNGRINMCALTTHNIDYIAEAIHHAVTESKL</sequence>
<evidence type="ECO:0000313" key="9">
    <source>
        <dbReference type="EMBL" id="KAK3094424.1"/>
    </source>
</evidence>
<reference evidence="9" key="1">
    <citation type="submission" date="2019-08" db="EMBL/GenBank/DDBJ databases">
        <title>The improved chromosome-level genome for the pearl oyster Pinctada fucata martensii using PacBio sequencing and Hi-C.</title>
        <authorList>
            <person name="Zheng Z."/>
        </authorList>
    </citation>
    <scope>NUCLEOTIDE SEQUENCE</scope>
    <source>
        <strain evidence="9">ZZ-2019</strain>
        <tissue evidence="9">Adductor muscle</tissue>
    </source>
</reference>
<comment type="similarity">
    <text evidence="2">Belongs to the class-I pyridoxal-phosphate-dependent aminotransferase family.</text>
</comment>
<evidence type="ECO:0000256" key="6">
    <source>
        <dbReference type="ARBA" id="ARBA00022898"/>
    </source>
</evidence>
<feature type="domain" description="Aminotransferase class I/classII large" evidence="8">
    <location>
        <begin position="40"/>
        <end position="408"/>
    </location>
</feature>
<comment type="subunit">
    <text evidence="3 7">Homodimer.</text>
</comment>
<dbReference type="CDD" id="cd00609">
    <property type="entry name" value="AAT_like"/>
    <property type="match status" value="1"/>
</dbReference>
<protein>
    <recommendedName>
        <fullName evidence="7">Aspartate aminotransferase</fullName>
        <ecNumber evidence="7">2.6.1.1</ecNumber>
    </recommendedName>
</protein>
<dbReference type="SUPFAM" id="SSF53383">
    <property type="entry name" value="PLP-dependent transferases"/>
    <property type="match status" value="1"/>
</dbReference>
<evidence type="ECO:0000256" key="2">
    <source>
        <dbReference type="ARBA" id="ARBA00007441"/>
    </source>
</evidence>
<accession>A0AA89BXU1</accession>
<keyword evidence="5 7" id="KW-0808">Transferase</keyword>
<dbReference type="Gene3D" id="3.40.640.10">
    <property type="entry name" value="Type I PLP-dependent aspartate aminotransferase-like (Major domain)"/>
    <property type="match status" value="1"/>
</dbReference>
<comment type="miscellaneous">
    <text evidence="7">In eukaryotes there are cytoplasmic, mitochondrial and chloroplastic isozymes.</text>
</comment>
<dbReference type="AlphaFoldDB" id="A0AA89BXU1"/>
<dbReference type="NCBIfam" id="NF006719">
    <property type="entry name" value="PRK09257.1"/>
    <property type="match status" value="1"/>
</dbReference>
<dbReference type="GO" id="GO:0030170">
    <property type="term" value="F:pyridoxal phosphate binding"/>
    <property type="evidence" value="ECO:0007669"/>
    <property type="project" value="InterPro"/>
</dbReference>
<keyword evidence="4 7" id="KW-0032">Aminotransferase</keyword>
<dbReference type="PRINTS" id="PR00799">
    <property type="entry name" value="TRANSAMINASE"/>
</dbReference>
<dbReference type="GO" id="GO:0006532">
    <property type="term" value="P:aspartate biosynthetic process"/>
    <property type="evidence" value="ECO:0007669"/>
    <property type="project" value="TreeGrafter"/>
</dbReference>
<comment type="cofactor">
    <cofactor evidence="1">
        <name>pyridoxal 5'-phosphate</name>
        <dbReference type="ChEBI" id="CHEBI:597326"/>
    </cofactor>
</comment>
<dbReference type="InterPro" id="IPR015421">
    <property type="entry name" value="PyrdxlP-dep_Trfase_major"/>
</dbReference>
<dbReference type="GO" id="GO:0005829">
    <property type="term" value="C:cytosol"/>
    <property type="evidence" value="ECO:0007669"/>
    <property type="project" value="TreeGrafter"/>
</dbReference>
<evidence type="ECO:0000256" key="3">
    <source>
        <dbReference type="ARBA" id="ARBA00011738"/>
    </source>
</evidence>
<dbReference type="EMBL" id="VSWD01000008">
    <property type="protein sequence ID" value="KAK3094424.1"/>
    <property type="molecule type" value="Genomic_DNA"/>
</dbReference>